<accession>A0A5C3QRF7</accession>
<dbReference type="Proteomes" id="UP000305067">
    <property type="component" value="Unassembled WGS sequence"/>
</dbReference>
<proteinExistence type="predicted"/>
<gene>
    <name evidence="1" type="ORF">BDV98DRAFT_383638</name>
</gene>
<evidence type="ECO:0000313" key="2">
    <source>
        <dbReference type="Proteomes" id="UP000305067"/>
    </source>
</evidence>
<dbReference type="EMBL" id="ML178820">
    <property type="protein sequence ID" value="TFL03410.1"/>
    <property type="molecule type" value="Genomic_DNA"/>
</dbReference>
<dbReference type="OrthoDB" id="3213330at2759"/>
<protein>
    <submittedName>
        <fullName evidence="1">Uncharacterized protein</fullName>
    </submittedName>
</protein>
<dbReference type="AlphaFoldDB" id="A0A5C3QRF7"/>
<evidence type="ECO:0000313" key="1">
    <source>
        <dbReference type="EMBL" id="TFL03410.1"/>
    </source>
</evidence>
<sequence>MNFHIDSGTLTCADPFDMSIVAQDISGYRMSWVANLGRRTVPDVSKAKMHPEAKKKIEAAVATKYESSTDFLVSSLFCRFENAQVIQSFELYDEDNKMLTTKDSCFQEFINRIRTHFSHLPDDGNPYVLGYGIQQKVANPVGDALFAPSEYIFSTTSWPYTDGADNTELQNGQATLNFLILGQGPHNSKLVTIKENPKVDIITEPFVRVTRAPKEFSFAHLAVSRTIFYDNYVKPKIIYIFLVQSPTKLCDKSVESKYYSFLTENRKYSQKALWSVPSYDIGNTEFTYSGG</sequence>
<reference evidence="1 2" key="1">
    <citation type="journal article" date="2019" name="Nat. Ecol. Evol.">
        <title>Megaphylogeny resolves global patterns of mushroom evolution.</title>
        <authorList>
            <person name="Varga T."/>
            <person name="Krizsan K."/>
            <person name="Foldi C."/>
            <person name="Dima B."/>
            <person name="Sanchez-Garcia M."/>
            <person name="Sanchez-Ramirez S."/>
            <person name="Szollosi G.J."/>
            <person name="Szarkandi J.G."/>
            <person name="Papp V."/>
            <person name="Albert L."/>
            <person name="Andreopoulos W."/>
            <person name="Angelini C."/>
            <person name="Antonin V."/>
            <person name="Barry K.W."/>
            <person name="Bougher N.L."/>
            <person name="Buchanan P."/>
            <person name="Buyck B."/>
            <person name="Bense V."/>
            <person name="Catcheside P."/>
            <person name="Chovatia M."/>
            <person name="Cooper J."/>
            <person name="Damon W."/>
            <person name="Desjardin D."/>
            <person name="Finy P."/>
            <person name="Geml J."/>
            <person name="Haridas S."/>
            <person name="Hughes K."/>
            <person name="Justo A."/>
            <person name="Karasinski D."/>
            <person name="Kautmanova I."/>
            <person name="Kiss B."/>
            <person name="Kocsube S."/>
            <person name="Kotiranta H."/>
            <person name="LaButti K.M."/>
            <person name="Lechner B.E."/>
            <person name="Liimatainen K."/>
            <person name="Lipzen A."/>
            <person name="Lukacs Z."/>
            <person name="Mihaltcheva S."/>
            <person name="Morgado L.N."/>
            <person name="Niskanen T."/>
            <person name="Noordeloos M.E."/>
            <person name="Ohm R.A."/>
            <person name="Ortiz-Santana B."/>
            <person name="Ovrebo C."/>
            <person name="Racz N."/>
            <person name="Riley R."/>
            <person name="Savchenko A."/>
            <person name="Shiryaev A."/>
            <person name="Soop K."/>
            <person name="Spirin V."/>
            <person name="Szebenyi C."/>
            <person name="Tomsovsky M."/>
            <person name="Tulloss R.E."/>
            <person name="Uehling J."/>
            <person name="Grigoriev I.V."/>
            <person name="Vagvolgyi C."/>
            <person name="Papp T."/>
            <person name="Martin F.M."/>
            <person name="Miettinen O."/>
            <person name="Hibbett D.S."/>
            <person name="Nagy L.G."/>
        </authorList>
    </citation>
    <scope>NUCLEOTIDE SEQUENCE [LARGE SCALE GENOMIC DNA]</scope>
    <source>
        <strain evidence="1 2">CBS 309.79</strain>
    </source>
</reference>
<keyword evidence="2" id="KW-1185">Reference proteome</keyword>
<name>A0A5C3QRF7_9AGAR</name>
<organism evidence="1 2">
    <name type="scientific">Pterulicium gracile</name>
    <dbReference type="NCBI Taxonomy" id="1884261"/>
    <lineage>
        <taxon>Eukaryota</taxon>
        <taxon>Fungi</taxon>
        <taxon>Dikarya</taxon>
        <taxon>Basidiomycota</taxon>
        <taxon>Agaricomycotina</taxon>
        <taxon>Agaricomycetes</taxon>
        <taxon>Agaricomycetidae</taxon>
        <taxon>Agaricales</taxon>
        <taxon>Pleurotineae</taxon>
        <taxon>Pterulaceae</taxon>
        <taxon>Pterulicium</taxon>
    </lineage>
</organism>